<reference evidence="1 2" key="1">
    <citation type="submission" date="2020-01" db="EMBL/GenBank/DDBJ databases">
        <title>Complete genome sequence of a human oral phylogroup 1 Treponema sp. strain ATCC 700766, originally isolated from periodontitis dental plaque.</title>
        <authorList>
            <person name="Chan Y."/>
            <person name="Huo Y.-B."/>
            <person name="Yu X.-L."/>
            <person name="Zeng H."/>
            <person name="Leung W.-K."/>
            <person name="Watt R.M."/>
        </authorList>
    </citation>
    <scope>NUCLEOTIDE SEQUENCE [LARGE SCALE GENOMIC DNA]</scope>
    <source>
        <strain evidence="1 2">OMZ 804</strain>
    </source>
</reference>
<accession>A0A6P1Y3Y4</accession>
<gene>
    <name evidence="1" type="ORF">GWP43_09500</name>
</gene>
<dbReference type="RefSeq" id="WP_162663947.1">
    <property type="nucleotide sequence ID" value="NZ_CP048020.1"/>
</dbReference>
<dbReference type="EMBL" id="CP048020">
    <property type="protein sequence ID" value="QHX43632.1"/>
    <property type="molecule type" value="Genomic_DNA"/>
</dbReference>
<evidence type="ECO:0000313" key="2">
    <source>
        <dbReference type="Proteomes" id="UP000464374"/>
    </source>
</evidence>
<dbReference type="InterPro" id="IPR019657">
    <property type="entry name" value="ComFB"/>
</dbReference>
<dbReference type="Proteomes" id="UP000464374">
    <property type="component" value="Chromosome"/>
</dbReference>
<dbReference type="KEGG" id="trz:GWP43_09500"/>
<dbReference type="AlphaFoldDB" id="A0A6P1Y3Y4"/>
<proteinExistence type="predicted"/>
<name>A0A6P1Y3Y4_9SPIR</name>
<evidence type="ECO:0000313" key="1">
    <source>
        <dbReference type="EMBL" id="QHX43632.1"/>
    </source>
</evidence>
<organism evidence="1 2">
    <name type="scientific">Treponema vincentii</name>
    <dbReference type="NCBI Taxonomy" id="69710"/>
    <lineage>
        <taxon>Bacteria</taxon>
        <taxon>Pseudomonadati</taxon>
        <taxon>Spirochaetota</taxon>
        <taxon>Spirochaetia</taxon>
        <taxon>Spirochaetales</taxon>
        <taxon>Treponemataceae</taxon>
        <taxon>Treponema</taxon>
    </lineage>
</organism>
<sequence>MTIHNLMEDFVYNEVNKVFDAAKGKNEPWFTCNCMQCRLDTVCFVLNRIKPRYTASGRGMAHFLQIDQSEKNQLLADISTLAFEGMKTVLSTKRSHTSSEQVLPSGYVFNFPTITGRILDGQTFSPISDLPVALYLEDALVAQMNHLWDNPYTISKKTPGTYTFWPFPVLATELGEKRIFNFYIHAEREGYDPIHYHFKLGLVSDASVKRELDAESCHNLPDLYLFSRA</sequence>
<dbReference type="Pfam" id="PF10719">
    <property type="entry name" value="ComFB"/>
    <property type="match status" value="1"/>
</dbReference>
<protein>
    <submittedName>
        <fullName evidence="1">Late competence development ComFB family protein</fullName>
    </submittedName>
</protein>